<sequence length="48" mass="4884">MSDIPLFTPAQALRRVGGASSFNPTAFLPHAALVLSVGFVAGVLCGLI</sequence>
<keyword evidence="1" id="KW-0472">Membrane</keyword>
<keyword evidence="3" id="KW-1185">Reference proteome</keyword>
<feature type="transmembrane region" description="Helical" evidence="1">
    <location>
        <begin position="27"/>
        <end position="47"/>
    </location>
</feature>
<evidence type="ECO:0000256" key="1">
    <source>
        <dbReference type="SAM" id="Phobius"/>
    </source>
</evidence>
<protein>
    <submittedName>
        <fullName evidence="2">Uncharacterized protein</fullName>
    </submittedName>
</protein>
<reference evidence="2 3" key="1">
    <citation type="submission" date="2022-06" db="EMBL/GenBank/DDBJ databases">
        <title>Mesorhizobium sp. strain RP14 Genome sequencing and assembly.</title>
        <authorList>
            <person name="Kim I."/>
        </authorList>
    </citation>
    <scope>NUCLEOTIDE SEQUENCE [LARGE SCALE GENOMIC DNA]</scope>
    <source>
        <strain evidence="3">RP14(2022)</strain>
    </source>
</reference>
<dbReference type="EMBL" id="JAMXQS010000003">
    <property type="protein sequence ID" value="MCO6049595.1"/>
    <property type="molecule type" value="Genomic_DNA"/>
</dbReference>
<evidence type="ECO:0000313" key="3">
    <source>
        <dbReference type="Proteomes" id="UP001205906"/>
    </source>
</evidence>
<gene>
    <name evidence="2" type="ORF">NGM99_07295</name>
</gene>
<comment type="caution">
    <text evidence="2">The sequence shown here is derived from an EMBL/GenBank/DDBJ whole genome shotgun (WGS) entry which is preliminary data.</text>
</comment>
<keyword evidence="1" id="KW-1133">Transmembrane helix</keyword>
<keyword evidence="1" id="KW-0812">Transmembrane</keyword>
<accession>A0ABT1C5U6</accession>
<proteinExistence type="predicted"/>
<dbReference type="Proteomes" id="UP001205906">
    <property type="component" value="Unassembled WGS sequence"/>
</dbReference>
<organism evidence="2 3">
    <name type="scientific">Mesorhizobium liriopis</name>
    <dbReference type="NCBI Taxonomy" id="2953882"/>
    <lineage>
        <taxon>Bacteria</taxon>
        <taxon>Pseudomonadati</taxon>
        <taxon>Pseudomonadota</taxon>
        <taxon>Alphaproteobacteria</taxon>
        <taxon>Hyphomicrobiales</taxon>
        <taxon>Phyllobacteriaceae</taxon>
        <taxon>Mesorhizobium</taxon>
    </lineage>
</organism>
<dbReference type="RefSeq" id="WP_252817551.1">
    <property type="nucleotide sequence ID" value="NZ_JAMXQS010000003.1"/>
</dbReference>
<evidence type="ECO:0000313" key="2">
    <source>
        <dbReference type="EMBL" id="MCO6049595.1"/>
    </source>
</evidence>
<name>A0ABT1C5U6_9HYPH</name>